<evidence type="ECO:0000259" key="7">
    <source>
        <dbReference type="Pfam" id="PF12698"/>
    </source>
</evidence>
<evidence type="ECO:0000256" key="6">
    <source>
        <dbReference type="SAM" id="Phobius"/>
    </source>
</evidence>
<dbReference type="Gene3D" id="3.40.1710.10">
    <property type="entry name" value="abc type-2 transporter like domain"/>
    <property type="match status" value="1"/>
</dbReference>
<accession>A0ABQ5NB19</accession>
<feature type="transmembrane region" description="Helical" evidence="6">
    <location>
        <begin position="12"/>
        <end position="32"/>
    </location>
</feature>
<feature type="transmembrane region" description="Helical" evidence="6">
    <location>
        <begin position="268"/>
        <end position="288"/>
    </location>
</feature>
<organism evidence="8 9">
    <name type="scientific">Clostridium omnivorum</name>
    <dbReference type="NCBI Taxonomy" id="1604902"/>
    <lineage>
        <taxon>Bacteria</taxon>
        <taxon>Bacillati</taxon>
        <taxon>Bacillota</taxon>
        <taxon>Clostridia</taxon>
        <taxon>Eubacteriales</taxon>
        <taxon>Clostridiaceae</taxon>
        <taxon>Clostridium</taxon>
    </lineage>
</organism>
<keyword evidence="9" id="KW-1185">Reference proteome</keyword>
<keyword evidence="4 6" id="KW-1133">Transmembrane helix</keyword>
<comment type="subcellular location">
    <subcellularLocation>
        <location evidence="1">Cell membrane</location>
        <topology evidence="1">Multi-pass membrane protein</topology>
    </subcellularLocation>
</comment>
<feature type="domain" description="ABC-2 type transporter transmembrane" evidence="7">
    <location>
        <begin position="17"/>
        <end position="378"/>
    </location>
</feature>
<evidence type="ECO:0000256" key="4">
    <source>
        <dbReference type="ARBA" id="ARBA00022989"/>
    </source>
</evidence>
<feature type="transmembrane region" description="Helical" evidence="6">
    <location>
        <begin position="233"/>
        <end position="256"/>
    </location>
</feature>
<dbReference type="InterPro" id="IPR013525">
    <property type="entry name" value="ABC2_TM"/>
</dbReference>
<evidence type="ECO:0000256" key="3">
    <source>
        <dbReference type="ARBA" id="ARBA00022692"/>
    </source>
</evidence>
<dbReference type="EMBL" id="BRXR01000001">
    <property type="protein sequence ID" value="GLC32286.1"/>
    <property type="molecule type" value="Genomic_DNA"/>
</dbReference>
<dbReference type="Pfam" id="PF12698">
    <property type="entry name" value="ABC2_membrane_3"/>
    <property type="match status" value="1"/>
</dbReference>
<name>A0ABQ5NB19_9CLOT</name>
<evidence type="ECO:0000313" key="8">
    <source>
        <dbReference type="EMBL" id="GLC32286.1"/>
    </source>
</evidence>
<evidence type="ECO:0000313" key="9">
    <source>
        <dbReference type="Proteomes" id="UP001208567"/>
    </source>
</evidence>
<feature type="transmembrane region" description="Helical" evidence="6">
    <location>
        <begin position="300"/>
        <end position="322"/>
    </location>
</feature>
<keyword evidence="3 6" id="KW-0812">Transmembrane</keyword>
<feature type="transmembrane region" description="Helical" evidence="6">
    <location>
        <begin position="359"/>
        <end position="381"/>
    </location>
</feature>
<evidence type="ECO:0000256" key="1">
    <source>
        <dbReference type="ARBA" id="ARBA00004651"/>
    </source>
</evidence>
<evidence type="ECO:0000256" key="5">
    <source>
        <dbReference type="ARBA" id="ARBA00023136"/>
    </source>
</evidence>
<sequence>MQVYKAFFKVIYKNITQIMIYVVIFLFFAVILTKTYSNPVTTSFTDTKVNIVFINYDTDSKLVKGLENCISKNANFVNIPDDTEKLQDALFFRKVEYIVKVPKDFTKDLLSGKTVKLEKTIVPNSTSGIYMDSIINKYLNTAKTYNNNIKNLSQEQLISLIDKDLSEKTEVKLSSPLNQNTDSEKCEYYFNYLAYSLFAILILGVCSVMMTLNNTDLKKRNLCSPLKLREMNFEMILGNISFAVAAWFLMIFTSFIMYSKYMFTVRGMLYLLNSFAFTLVALSISFLIGNVIKSKGAMSAAANVVSLGTCFISGVFVPQILLGKTVLRIASFTPTYWYVKANDNIANLETIKLENLMPIFSNILIIIGFSMAILAISLVVIKQKRLSN</sequence>
<dbReference type="RefSeq" id="WP_264851589.1">
    <property type="nucleotide sequence ID" value="NZ_BRXR01000001.1"/>
</dbReference>
<dbReference type="PANTHER" id="PTHR30294:SF29">
    <property type="entry name" value="MULTIDRUG ABC TRANSPORTER PERMEASE YBHS-RELATED"/>
    <property type="match status" value="1"/>
</dbReference>
<proteinExistence type="predicted"/>
<reference evidence="8 9" key="1">
    <citation type="journal article" date="2024" name="Int. J. Syst. Evol. Microbiol.">
        <title>Clostridium omnivorum sp. nov., isolated from anoxic soil under the treatment of reductive soil disinfestation.</title>
        <authorList>
            <person name="Ueki A."/>
            <person name="Tonouchi A."/>
            <person name="Kaku N."/>
            <person name="Honma S."/>
            <person name="Ueki K."/>
        </authorList>
    </citation>
    <scope>NUCLEOTIDE SEQUENCE [LARGE SCALE GENOMIC DNA]</scope>
    <source>
        <strain evidence="8 9">E14</strain>
    </source>
</reference>
<keyword evidence="2" id="KW-1003">Cell membrane</keyword>
<evidence type="ECO:0000256" key="2">
    <source>
        <dbReference type="ARBA" id="ARBA00022475"/>
    </source>
</evidence>
<feature type="transmembrane region" description="Helical" evidence="6">
    <location>
        <begin position="192"/>
        <end position="212"/>
    </location>
</feature>
<dbReference type="PANTHER" id="PTHR30294">
    <property type="entry name" value="MEMBRANE COMPONENT OF ABC TRANSPORTER YHHJ-RELATED"/>
    <property type="match status" value="1"/>
</dbReference>
<dbReference type="Proteomes" id="UP001208567">
    <property type="component" value="Unassembled WGS sequence"/>
</dbReference>
<gene>
    <name evidence="8" type="ORF">bsdE14_36960</name>
</gene>
<keyword evidence="5 6" id="KW-0472">Membrane</keyword>
<comment type="caution">
    <text evidence="8">The sequence shown here is derived from an EMBL/GenBank/DDBJ whole genome shotgun (WGS) entry which is preliminary data.</text>
</comment>
<dbReference type="InterPro" id="IPR051449">
    <property type="entry name" value="ABC-2_transporter_component"/>
</dbReference>
<protein>
    <recommendedName>
        <fullName evidence="7">ABC-2 type transporter transmembrane domain-containing protein</fullName>
    </recommendedName>
</protein>